<evidence type="ECO:0000256" key="11">
    <source>
        <dbReference type="ARBA" id="ARBA00023136"/>
    </source>
</evidence>
<evidence type="ECO:0000256" key="12">
    <source>
        <dbReference type="ARBA" id="ARBA00023157"/>
    </source>
</evidence>
<reference evidence="15 16" key="1">
    <citation type="submission" date="2021-03" db="EMBL/GenBank/DDBJ databases">
        <title>Human Oral Microbial Genomes.</title>
        <authorList>
            <person name="Johnston C.D."/>
            <person name="Chen T."/>
            <person name="Dewhirst F.E."/>
        </authorList>
    </citation>
    <scope>NUCLEOTIDE SEQUENCE [LARGE SCALE GENOMIC DNA]</scope>
    <source>
        <strain evidence="15 16">DSMZ 100122</strain>
    </source>
</reference>
<evidence type="ECO:0000313" key="15">
    <source>
        <dbReference type="EMBL" id="QUC08469.1"/>
    </source>
</evidence>
<keyword evidence="4" id="KW-0808">Transferase</keyword>
<evidence type="ECO:0000256" key="10">
    <source>
        <dbReference type="ARBA" id="ARBA00023034"/>
    </source>
</evidence>
<keyword evidence="5" id="KW-0812">Transmembrane</keyword>
<dbReference type="Pfam" id="PF02485">
    <property type="entry name" value="Branch"/>
    <property type="match status" value="1"/>
</dbReference>
<keyword evidence="13" id="KW-0325">Glycoprotein</keyword>
<dbReference type="EMBL" id="CP072384">
    <property type="protein sequence ID" value="QUC08469.1"/>
    <property type="molecule type" value="Genomic_DNA"/>
</dbReference>
<proteinExistence type="predicted"/>
<protein>
    <recommendedName>
        <fullName evidence="14">Peptide O-xylosyltransferase</fullName>
    </recommendedName>
</protein>
<evidence type="ECO:0000256" key="2">
    <source>
        <dbReference type="ARBA" id="ARBA00004648"/>
    </source>
</evidence>
<organism evidence="15 16">
    <name type="scientific">Arachnia rubra</name>
    <dbReference type="NCBI Taxonomy" id="1547448"/>
    <lineage>
        <taxon>Bacteria</taxon>
        <taxon>Bacillati</taxon>
        <taxon>Actinomycetota</taxon>
        <taxon>Actinomycetes</taxon>
        <taxon>Propionibacteriales</taxon>
        <taxon>Propionibacteriaceae</taxon>
        <taxon>Arachnia</taxon>
    </lineage>
</organism>
<evidence type="ECO:0000256" key="14">
    <source>
        <dbReference type="ARBA" id="ARBA00042865"/>
    </source>
</evidence>
<evidence type="ECO:0000256" key="7">
    <source>
        <dbReference type="ARBA" id="ARBA00022824"/>
    </source>
</evidence>
<evidence type="ECO:0000256" key="3">
    <source>
        <dbReference type="ARBA" id="ARBA00022676"/>
    </source>
</evidence>
<comment type="subcellular location">
    <subcellularLocation>
        <location evidence="2">Endoplasmic reticulum membrane</location>
        <topology evidence="2">Single-pass type II membrane protein</topology>
    </subcellularLocation>
    <subcellularLocation>
        <location evidence="1">Golgi apparatus membrane</location>
        <topology evidence="1">Single-pass type II membrane protein</topology>
    </subcellularLocation>
</comment>
<evidence type="ECO:0000256" key="9">
    <source>
        <dbReference type="ARBA" id="ARBA00022989"/>
    </source>
</evidence>
<evidence type="ECO:0000256" key="13">
    <source>
        <dbReference type="ARBA" id="ARBA00023180"/>
    </source>
</evidence>
<keyword evidence="7" id="KW-0256">Endoplasmic reticulum</keyword>
<dbReference type="InterPro" id="IPR043538">
    <property type="entry name" value="XYLT"/>
</dbReference>
<gene>
    <name evidence="15" type="ORF">J5A65_01575</name>
</gene>
<evidence type="ECO:0000313" key="16">
    <source>
        <dbReference type="Proteomes" id="UP000678513"/>
    </source>
</evidence>
<accession>A0ABX7Y5H7</accession>
<evidence type="ECO:0000256" key="1">
    <source>
        <dbReference type="ARBA" id="ARBA00004323"/>
    </source>
</evidence>
<keyword evidence="9" id="KW-1133">Transmembrane helix</keyword>
<dbReference type="InterPro" id="IPR003406">
    <property type="entry name" value="Glyco_trans_14"/>
</dbReference>
<dbReference type="PANTHER" id="PTHR46025:SF3">
    <property type="entry name" value="XYLOSYLTRANSFERASE OXT"/>
    <property type="match status" value="1"/>
</dbReference>
<keyword evidence="6" id="KW-0479">Metal-binding</keyword>
<keyword evidence="11" id="KW-0472">Membrane</keyword>
<keyword evidence="16" id="KW-1185">Reference proteome</keyword>
<evidence type="ECO:0000256" key="6">
    <source>
        <dbReference type="ARBA" id="ARBA00022723"/>
    </source>
</evidence>
<dbReference type="Proteomes" id="UP000678513">
    <property type="component" value="Chromosome"/>
</dbReference>
<evidence type="ECO:0000256" key="4">
    <source>
        <dbReference type="ARBA" id="ARBA00022679"/>
    </source>
</evidence>
<keyword evidence="8" id="KW-0735">Signal-anchor</keyword>
<keyword evidence="12" id="KW-1015">Disulfide bond</keyword>
<keyword evidence="10" id="KW-0333">Golgi apparatus</keyword>
<sequence length="286" mass="32800">MSVAVVLLAHDKPKLLRRLVDALDGLPVFLHIDARVPDAQYAELTRDLPPRVRPVPRFASDWATFQLVEAELAGYREALEHTDAEHVIMMTGADYPLVSADRLASRLAGLRGVSWADVWRLPITFWGPMGGYDRFIFRNRVRNRKRVWSLVPRPWPRGVRPAGGSQLKILARRHAERLLELVEARPDLIEYFHDVWIPDEVMLPSLLVSPAFGMDWEASHVRGEHAWYIDWGKQPSPHPRILGVEDLLALRDARTRATAPALFARKFTEDSWPALDRIEEELWPLP</sequence>
<evidence type="ECO:0000256" key="8">
    <source>
        <dbReference type="ARBA" id="ARBA00022968"/>
    </source>
</evidence>
<keyword evidence="3" id="KW-0328">Glycosyltransferase</keyword>
<dbReference type="PANTHER" id="PTHR46025">
    <property type="entry name" value="XYLOSYLTRANSFERASE OXT"/>
    <property type="match status" value="1"/>
</dbReference>
<evidence type="ECO:0000256" key="5">
    <source>
        <dbReference type="ARBA" id="ARBA00022692"/>
    </source>
</evidence>
<name>A0ABX7Y5H7_9ACTN</name>
<dbReference type="RefSeq" id="WP_212324419.1">
    <property type="nucleotide sequence ID" value="NZ_AP024463.1"/>
</dbReference>